<reference evidence="2 3" key="1">
    <citation type="submission" date="2019-02" db="EMBL/GenBank/DDBJ databases">
        <title>Pedobacter sp. nov., a novel speices isolated from soil of pinguins habitat in Antarcitica.</title>
        <authorList>
            <person name="He R.-H."/>
        </authorList>
    </citation>
    <scope>NUCLEOTIDE SEQUENCE [LARGE SCALE GENOMIC DNA]</scope>
    <source>
        <strain evidence="2 3">E01020</strain>
    </source>
</reference>
<dbReference type="InterPro" id="IPR025582">
    <property type="entry name" value="YARHG_dom"/>
</dbReference>
<protein>
    <submittedName>
        <fullName evidence="2">YARHG domain-containing protein</fullName>
    </submittedName>
</protein>
<accession>A0A4R5MQX7</accession>
<evidence type="ECO:0000313" key="3">
    <source>
        <dbReference type="Proteomes" id="UP000295668"/>
    </source>
</evidence>
<dbReference type="Gene3D" id="1.20.58.1690">
    <property type="match status" value="1"/>
</dbReference>
<comment type="caution">
    <text evidence="2">The sequence shown here is derived from an EMBL/GenBank/DDBJ whole genome shotgun (WGS) entry which is preliminary data.</text>
</comment>
<dbReference type="RefSeq" id="WP_133260998.1">
    <property type="nucleotide sequence ID" value="NZ_SJCY01000001.1"/>
</dbReference>
<dbReference type="AlphaFoldDB" id="A0A4R5MQX7"/>
<evidence type="ECO:0000259" key="1">
    <source>
        <dbReference type="SMART" id="SM01324"/>
    </source>
</evidence>
<dbReference type="SMART" id="SM01324">
    <property type="entry name" value="YARHG"/>
    <property type="match status" value="1"/>
</dbReference>
<feature type="domain" description="YARHG" evidence="1">
    <location>
        <begin position="196"/>
        <end position="279"/>
    </location>
</feature>
<evidence type="ECO:0000313" key="2">
    <source>
        <dbReference type="EMBL" id="TDG37905.1"/>
    </source>
</evidence>
<name>A0A4R5MQX7_9SPHI</name>
<sequence length="290" mass="33496">MKKILLIACTSILLFACNGKKKPTETPQTTEPTVATIVENHKELYGFWVGDFVSNDEEDFMESYLDKLNITIKRISKDSVLAQSVVFGNSRPLKGTIDTNKTEFSFILDEPATKKGDGRFKFKLRKDTLIGTWVSFDKKKTREFKLLKKNFVYDASQMLSGEDRLVDWFTYKQKTTIATNDGVKDTTVNTLFRSTTDKIFKINASTTELKESDVKNLRKLELQILKNTIFARHGYAFKSEIYRQFFDPQDWYVPVSDNVNNDLTAIEHQNIALLDRFIKYATDNYDSFGR</sequence>
<dbReference type="PROSITE" id="PS51257">
    <property type="entry name" value="PROKAR_LIPOPROTEIN"/>
    <property type="match status" value="1"/>
</dbReference>
<gene>
    <name evidence="2" type="ORF">EZJ43_02100</name>
</gene>
<organism evidence="2 3">
    <name type="scientific">Pedobacter changchengzhani</name>
    <dbReference type="NCBI Taxonomy" id="2529274"/>
    <lineage>
        <taxon>Bacteria</taxon>
        <taxon>Pseudomonadati</taxon>
        <taxon>Bacteroidota</taxon>
        <taxon>Sphingobacteriia</taxon>
        <taxon>Sphingobacteriales</taxon>
        <taxon>Sphingobacteriaceae</taxon>
        <taxon>Pedobacter</taxon>
    </lineage>
</organism>
<dbReference type="Proteomes" id="UP000295668">
    <property type="component" value="Unassembled WGS sequence"/>
</dbReference>
<dbReference type="EMBL" id="SJCY01000001">
    <property type="protein sequence ID" value="TDG37905.1"/>
    <property type="molecule type" value="Genomic_DNA"/>
</dbReference>
<dbReference type="InterPro" id="IPR038434">
    <property type="entry name" value="YARHG_sf"/>
</dbReference>
<proteinExistence type="predicted"/>
<dbReference type="OrthoDB" id="353549at2"/>
<keyword evidence="3" id="KW-1185">Reference proteome</keyword>
<dbReference type="Pfam" id="PF13308">
    <property type="entry name" value="YARHG"/>
    <property type="match status" value="1"/>
</dbReference>